<dbReference type="NCBIfam" id="TIGR00115">
    <property type="entry name" value="tig"/>
    <property type="match status" value="1"/>
</dbReference>
<protein>
    <recommendedName>
        <fullName evidence="4 12">Trigger factor</fullName>
        <shortName evidence="12">TF</shortName>
        <ecNumber evidence="3 12">5.2.1.8</ecNumber>
    </recommendedName>
    <alternativeName>
        <fullName evidence="11 12">PPIase</fullName>
    </alternativeName>
</protein>
<evidence type="ECO:0000256" key="15">
    <source>
        <dbReference type="SAM" id="MobiDB-lite"/>
    </source>
</evidence>
<accession>A0A424YD56</accession>
<name>A0A424YD56_9FIRM</name>
<evidence type="ECO:0000256" key="10">
    <source>
        <dbReference type="ARBA" id="ARBA00024849"/>
    </source>
</evidence>
<evidence type="ECO:0000256" key="4">
    <source>
        <dbReference type="ARBA" id="ARBA00016902"/>
    </source>
</evidence>
<dbReference type="SUPFAM" id="SSF102735">
    <property type="entry name" value="Trigger factor ribosome-binding domain"/>
    <property type="match status" value="1"/>
</dbReference>
<evidence type="ECO:0000256" key="5">
    <source>
        <dbReference type="ARBA" id="ARBA00022618"/>
    </source>
</evidence>
<evidence type="ECO:0000256" key="11">
    <source>
        <dbReference type="ARBA" id="ARBA00029986"/>
    </source>
</evidence>
<dbReference type="PANTHER" id="PTHR30560:SF3">
    <property type="entry name" value="TRIGGER FACTOR-LIKE PROTEIN TIG, CHLOROPLASTIC"/>
    <property type="match status" value="1"/>
</dbReference>
<dbReference type="Pfam" id="PF00254">
    <property type="entry name" value="FKBP_C"/>
    <property type="match status" value="1"/>
</dbReference>
<dbReference type="PIRSF" id="PIRSF003095">
    <property type="entry name" value="Trigger_factor"/>
    <property type="match status" value="1"/>
</dbReference>
<evidence type="ECO:0000256" key="12">
    <source>
        <dbReference type="HAMAP-Rule" id="MF_00303"/>
    </source>
</evidence>
<dbReference type="InterPro" id="IPR037041">
    <property type="entry name" value="Trigger_fac_C_sf"/>
</dbReference>
<dbReference type="Gene3D" id="1.10.3120.10">
    <property type="entry name" value="Trigger factor, C-terminal domain"/>
    <property type="match status" value="1"/>
</dbReference>
<comment type="similarity">
    <text evidence="2 12 14">Belongs to the FKBP-type PPIase family. Tig subfamily.</text>
</comment>
<keyword evidence="12" id="KW-0963">Cytoplasm</keyword>
<dbReference type="InterPro" id="IPR008880">
    <property type="entry name" value="Trigger_fac_C"/>
</dbReference>
<feature type="compositionally biased region" description="Basic and acidic residues" evidence="15">
    <location>
        <begin position="432"/>
        <end position="446"/>
    </location>
</feature>
<comment type="subcellular location">
    <subcellularLocation>
        <location evidence="12">Cytoplasm</location>
    </subcellularLocation>
    <text evidence="12">About half TF is bound to the ribosome near the polypeptide exit tunnel while the other half is free in the cytoplasm.</text>
</comment>
<dbReference type="Gene3D" id="3.10.50.40">
    <property type="match status" value="1"/>
</dbReference>
<evidence type="ECO:0000256" key="8">
    <source>
        <dbReference type="ARBA" id="ARBA00023235"/>
    </source>
</evidence>
<organism evidence="17 18">
    <name type="scientific">Candidatus Syntrophonatronum acetioxidans</name>
    <dbReference type="NCBI Taxonomy" id="1795816"/>
    <lineage>
        <taxon>Bacteria</taxon>
        <taxon>Bacillati</taxon>
        <taxon>Bacillota</taxon>
        <taxon>Clostridia</taxon>
        <taxon>Eubacteriales</taxon>
        <taxon>Syntrophomonadaceae</taxon>
        <taxon>Candidatus Syntrophonatronum</taxon>
    </lineage>
</organism>
<keyword evidence="9 12" id="KW-0131">Cell cycle</keyword>
<evidence type="ECO:0000256" key="1">
    <source>
        <dbReference type="ARBA" id="ARBA00000971"/>
    </source>
</evidence>
<proteinExistence type="inferred from homology"/>
<evidence type="ECO:0000256" key="7">
    <source>
        <dbReference type="ARBA" id="ARBA00023186"/>
    </source>
</evidence>
<dbReference type="Proteomes" id="UP000285138">
    <property type="component" value="Unassembled WGS sequence"/>
</dbReference>
<comment type="domain">
    <text evidence="12">Consists of 3 domains; the N-terminus binds the ribosome, the middle domain has PPIase activity, while the C-terminus has intrinsic chaperone activity on its own.</text>
</comment>
<dbReference type="GO" id="GO:0015031">
    <property type="term" value="P:protein transport"/>
    <property type="evidence" value="ECO:0007669"/>
    <property type="project" value="UniProtKB-UniRule"/>
</dbReference>
<dbReference type="GO" id="GO:0003755">
    <property type="term" value="F:peptidyl-prolyl cis-trans isomerase activity"/>
    <property type="evidence" value="ECO:0007669"/>
    <property type="project" value="UniProtKB-UniRule"/>
</dbReference>
<keyword evidence="5 12" id="KW-0132">Cell division</keyword>
<sequence>MTKWEKIDKNKVALEVTVDEEKVDEALDKAYRKIVGKIEIPGFRKGKVPRRILEARFGPAILYEDALELLVPEAYEKAIQDTEIEPIDQPDVDIKQMEAGKPLVFEAKVEVKPEVELGEYKGIEVEQVEPEISEEEVDHYLSEMQQNHSRLVVVEEGEIQEGDLAVIDFTGYIDGEVFEGGTAENYSLEIGSQTFIPGFEEQLMGCKVGEEKEVKVTFPEEYQKEELAGKEAVFKVKVNEIKRKEMPPLDDDFAKEVSDFDTLEELRQDALNKLKEKAEKESRHELEDKIIQKVTENSEVQAPEVMVEKELDRILGEFTQQLRIQGLSLEQFCQLTNKTEESIKEESRADAEQRVKGNLVLEAVINQEGITASEEEIEEKINQMAKQYQQEPEHMREYLEAQGYLSNVEKEIALRKVIDFLVEEANIKKVKKSEVEREEGETKTQAESESEEIDSP</sequence>
<comment type="caution">
    <text evidence="17">The sequence shown here is derived from an EMBL/GenBank/DDBJ whole genome shotgun (WGS) entry which is preliminary data.</text>
</comment>
<keyword evidence="8 12" id="KW-0413">Isomerase</keyword>
<dbReference type="InterPro" id="IPR008881">
    <property type="entry name" value="Trigger_fac_ribosome-bd_bac"/>
</dbReference>
<dbReference type="FunFam" id="3.10.50.40:FF:000001">
    <property type="entry name" value="Trigger factor"/>
    <property type="match status" value="1"/>
</dbReference>
<evidence type="ECO:0000256" key="2">
    <source>
        <dbReference type="ARBA" id="ARBA00005464"/>
    </source>
</evidence>
<dbReference type="GO" id="GO:0051083">
    <property type="term" value="P:'de novo' cotranslational protein folding"/>
    <property type="evidence" value="ECO:0007669"/>
    <property type="project" value="TreeGrafter"/>
</dbReference>
<dbReference type="GO" id="GO:0051301">
    <property type="term" value="P:cell division"/>
    <property type="evidence" value="ECO:0007669"/>
    <property type="project" value="UniProtKB-KW"/>
</dbReference>
<comment type="function">
    <text evidence="10 12">Involved in protein export. Acts as a chaperone by maintaining the newly synthesized protein in an open conformation. Functions as a peptidyl-prolyl cis-trans isomerase.</text>
</comment>
<comment type="catalytic activity">
    <reaction evidence="1 12 13">
        <text>[protein]-peptidylproline (omega=180) = [protein]-peptidylproline (omega=0)</text>
        <dbReference type="Rhea" id="RHEA:16237"/>
        <dbReference type="Rhea" id="RHEA-COMP:10747"/>
        <dbReference type="Rhea" id="RHEA-COMP:10748"/>
        <dbReference type="ChEBI" id="CHEBI:83833"/>
        <dbReference type="ChEBI" id="CHEBI:83834"/>
        <dbReference type="EC" id="5.2.1.8"/>
    </reaction>
</comment>
<evidence type="ECO:0000256" key="9">
    <source>
        <dbReference type="ARBA" id="ARBA00023306"/>
    </source>
</evidence>
<evidence type="ECO:0000313" key="18">
    <source>
        <dbReference type="Proteomes" id="UP000285138"/>
    </source>
</evidence>
<dbReference type="InterPro" id="IPR005215">
    <property type="entry name" value="Trig_fac"/>
</dbReference>
<evidence type="ECO:0000256" key="13">
    <source>
        <dbReference type="PROSITE-ProRule" id="PRU00277"/>
    </source>
</evidence>
<evidence type="ECO:0000256" key="3">
    <source>
        <dbReference type="ARBA" id="ARBA00013194"/>
    </source>
</evidence>
<feature type="region of interest" description="Disordered" evidence="15">
    <location>
        <begin position="431"/>
        <end position="456"/>
    </location>
</feature>
<dbReference type="Gene3D" id="3.30.70.1050">
    <property type="entry name" value="Trigger factor ribosome-binding domain"/>
    <property type="match status" value="1"/>
</dbReference>
<dbReference type="GO" id="GO:0043335">
    <property type="term" value="P:protein unfolding"/>
    <property type="evidence" value="ECO:0007669"/>
    <property type="project" value="TreeGrafter"/>
</dbReference>
<dbReference type="InterPro" id="IPR046357">
    <property type="entry name" value="PPIase_dom_sf"/>
</dbReference>
<dbReference type="EC" id="5.2.1.8" evidence="3 12"/>
<dbReference type="PROSITE" id="PS50059">
    <property type="entry name" value="FKBP_PPIASE"/>
    <property type="match status" value="1"/>
</dbReference>
<evidence type="ECO:0000259" key="16">
    <source>
        <dbReference type="PROSITE" id="PS50059"/>
    </source>
</evidence>
<dbReference type="SUPFAM" id="SSF54534">
    <property type="entry name" value="FKBP-like"/>
    <property type="match status" value="1"/>
</dbReference>
<dbReference type="PANTHER" id="PTHR30560">
    <property type="entry name" value="TRIGGER FACTOR CHAPERONE AND PEPTIDYL-PROLYL CIS/TRANS ISOMERASE"/>
    <property type="match status" value="1"/>
</dbReference>
<dbReference type="InterPro" id="IPR036611">
    <property type="entry name" value="Trigger_fac_ribosome-bd_sf"/>
</dbReference>
<feature type="domain" description="PPIase FKBP-type" evidence="16">
    <location>
        <begin position="162"/>
        <end position="244"/>
    </location>
</feature>
<dbReference type="AlphaFoldDB" id="A0A424YD56"/>
<reference evidence="17 18" key="1">
    <citation type="submission" date="2018-08" db="EMBL/GenBank/DDBJ databases">
        <title>The metabolism and importance of syntrophic acetate oxidation coupled to methane or sulfide production in haloalkaline environments.</title>
        <authorList>
            <person name="Timmers P.H.A."/>
            <person name="Vavourakis C.D."/>
            <person name="Sorokin D.Y."/>
            <person name="Sinninghe Damste J.S."/>
            <person name="Muyzer G."/>
            <person name="Stams A.J.M."/>
            <person name="Plugge C.M."/>
        </authorList>
    </citation>
    <scope>NUCLEOTIDE SEQUENCE [LARGE SCALE GENOMIC DNA]</scope>
    <source>
        <strain evidence="17">MSAO_Bac1</strain>
    </source>
</reference>
<dbReference type="InterPro" id="IPR001179">
    <property type="entry name" value="PPIase_FKBP_dom"/>
</dbReference>
<dbReference type="InterPro" id="IPR027304">
    <property type="entry name" value="Trigger_fact/SurA_dom_sf"/>
</dbReference>
<gene>
    <name evidence="12" type="primary">tig</name>
    <name evidence="17" type="ORF">D5R97_06255</name>
</gene>
<evidence type="ECO:0000256" key="6">
    <source>
        <dbReference type="ARBA" id="ARBA00023110"/>
    </source>
</evidence>
<evidence type="ECO:0000313" key="17">
    <source>
        <dbReference type="EMBL" id="RQD75340.1"/>
    </source>
</evidence>
<dbReference type="GO" id="GO:0044183">
    <property type="term" value="F:protein folding chaperone"/>
    <property type="evidence" value="ECO:0007669"/>
    <property type="project" value="TreeGrafter"/>
</dbReference>
<dbReference type="GO" id="GO:0043022">
    <property type="term" value="F:ribosome binding"/>
    <property type="evidence" value="ECO:0007669"/>
    <property type="project" value="TreeGrafter"/>
</dbReference>
<dbReference type="Pfam" id="PF05698">
    <property type="entry name" value="Trigger_C"/>
    <property type="match status" value="1"/>
</dbReference>
<keyword evidence="7 12" id="KW-0143">Chaperone</keyword>
<keyword evidence="6 12" id="KW-0697">Rotamase</keyword>
<dbReference type="EMBL" id="QZAA01000162">
    <property type="protein sequence ID" value="RQD75340.1"/>
    <property type="molecule type" value="Genomic_DNA"/>
</dbReference>
<dbReference type="SUPFAM" id="SSF109998">
    <property type="entry name" value="Triger factor/SurA peptide-binding domain-like"/>
    <property type="match status" value="1"/>
</dbReference>
<dbReference type="HAMAP" id="MF_00303">
    <property type="entry name" value="Trigger_factor_Tig"/>
    <property type="match status" value="1"/>
</dbReference>
<dbReference type="Pfam" id="PF05697">
    <property type="entry name" value="Trigger_N"/>
    <property type="match status" value="1"/>
</dbReference>
<evidence type="ECO:0000256" key="14">
    <source>
        <dbReference type="RuleBase" id="RU003914"/>
    </source>
</evidence>
<dbReference type="GO" id="GO:0005737">
    <property type="term" value="C:cytoplasm"/>
    <property type="evidence" value="ECO:0007669"/>
    <property type="project" value="UniProtKB-SubCell"/>
</dbReference>